<dbReference type="InterPro" id="IPR007021">
    <property type="entry name" value="DUF659"/>
</dbReference>
<dbReference type="AlphaFoldDB" id="A0A6A3P4B6"/>
<comment type="caution">
    <text evidence="2">The sequence shown here is derived from an EMBL/GenBank/DDBJ whole genome shotgun (WGS) entry which is preliminary data.</text>
</comment>
<evidence type="ECO:0000313" key="2">
    <source>
        <dbReference type="EMBL" id="KAE9048421.1"/>
    </source>
</evidence>
<feature type="domain" description="DUF659" evidence="1">
    <location>
        <begin position="188"/>
        <end position="331"/>
    </location>
</feature>
<evidence type="ECO:0000313" key="3">
    <source>
        <dbReference type="Proteomes" id="UP000429607"/>
    </source>
</evidence>
<protein>
    <recommendedName>
        <fullName evidence="1">DUF659 domain-containing protein</fullName>
    </recommendedName>
</protein>
<accession>A0A6A3P4B6</accession>
<dbReference type="EMBL" id="QXFV01000147">
    <property type="protein sequence ID" value="KAE9048421.1"/>
    <property type="molecule type" value="Genomic_DNA"/>
</dbReference>
<dbReference type="Proteomes" id="UP000429607">
    <property type="component" value="Unassembled WGS sequence"/>
</dbReference>
<organism evidence="2 3">
    <name type="scientific">Phytophthora rubi</name>
    <dbReference type="NCBI Taxonomy" id="129364"/>
    <lineage>
        <taxon>Eukaryota</taxon>
        <taxon>Sar</taxon>
        <taxon>Stramenopiles</taxon>
        <taxon>Oomycota</taxon>
        <taxon>Peronosporomycetes</taxon>
        <taxon>Peronosporales</taxon>
        <taxon>Peronosporaceae</taxon>
        <taxon>Phytophthora</taxon>
    </lineage>
</organism>
<dbReference type="SUPFAM" id="SSF53098">
    <property type="entry name" value="Ribonuclease H-like"/>
    <property type="match status" value="1"/>
</dbReference>
<dbReference type="InterPro" id="IPR012337">
    <property type="entry name" value="RNaseH-like_sf"/>
</dbReference>
<gene>
    <name evidence="2" type="ORF">PR001_g3822</name>
</gene>
<sequence length="563" mass="64220">MLSINSAPVSSLLRHLTLQHWVEQLLSLAFQHLETANKAFETLRDRSVLPAIALLRLSAMVLCLLSTVRHIVEAILHHDDVHAAPRMGRGACHRDGAVPSHRQYLLAPRRGGRPQDPVWDQVLVDDGIVSCLKCEKIIHTSGKTHVERVRYQFEKKCAKRLKTPHHLRVQECSSTCKGSGVPAAPRPLATTLLDMCYDDLRSRLMLLAKGKRVTVPTDGYTDVIGKAVINYVLLVDDLTIFLECINTGSNSHDALFLASDILRVMVKLDFVTIAAVVTDNTATNRLVWSTLQQQKPKIFFHGCISHTLHLVVKDLVDRLSWLGKLTENCRKLVRFLKKSQPLWYELKRLQCMEGKAILVLPAETRWEDASRRGLLPRRFCTSSFRAEDFYLSEEFKKMEMPISELDKIQQIVDESFNIVYVAYLLDPRYLGQGMYQETRGSVQEFIANWHGSGEEEATTVELVKYLGGHRSTSLEAELIRQKQMTVAQAVAERNWSAHKLVHSQARNRLEDKSVEKQVFLFFNAKNFDSDDLAFYDMTEDLEANISEEEDNNEDSDYEYYCGQ</sequence>
<proteinExistence type="predicted"/>
<dbReference type="Pfam" id="PF04937">
    <property type="entry name" value="DUF659"/>
    <property type="match status" value="1"/>
</dbReference>
<reference evidence="2 3" key="1">
    <citation type="submission" date="2018-09" db="EMBL/GenBank/DDBJ databases">
        <title>Genomic investigation of the strawberry pathogen Phytophthora fragariae indicates pathogenicity is determined by transcriptional variation in three key races.</title>
        <authorList>
            <person name="Adams T.M."/>
            <person name="Armitage A.D."/>
            <person name="Sobczyk M.K."/>
            <person name="Bates H.J."/>
            <person name="Dunwell J.M."/>
            <person name="Nellist C.F."/>
            <person name="Harrison R.J."/>
        </authorList>
    </citation>
    <scope>NUCLEOTIDE SEQUENCE [LARGE SCALE GENOMIC DNA]</scope>
    <source>
        <strain evidence="2 3">SCRP249</strain>
    </source>
</reference>
<evidence type="ECO:0000259" key="1">
    <source>
        <dbReference type="Pfam" id="PF04937"/>
    </source>
</evidence>
<name>A0A6A3P4B6_9STRA</name>